<keyword evidence="2" id="KW-0812">Transmembrane</keyword>
<dbReference type="GO" id="GO:0052689">
    <property type="term" value="F:carboxylic ester hydrolase activity"/>
    <property type="evidence" value="ECO:0007669"/>
    <property type="project" value="UniProtKB-ARBA"/>
</dbReference>
<evidence type="ECO:0000256" key="2">
    <source>
        <dbReference type="SAM" id="Phobius"/>
    </source>
</evidence>
<dbReference type="Pfam" id="PF12146">
    <property type="entry name" value="Hydrolase_4"/>
    <property type="match status" value="1"/>
</dbReference>
<dbReference type="PANTHER" id="PTHR22946">
    <property type="entry name" value="DIENELACTONE HYDROLASE DOMAIN-CONTAINING PROTEIN-RELATED"/>
    <property type="match status" value="1"/>
</dbReference>
<gene>
    <name evidence="4" type="ORF">Mal4_40750</name>
</gene>
<accession>A0A517ZB89</accession>
<keyword evidence="2" id="KW-1133">Transmembrane helix</keyword>
<dbReference type="Gene3D" id="3.40.50.1820">
    <property type="entry name" value="alpha/beta hydrolase"/>
    <property type="match status" value="1"/>
</dbReference>
<dbReference type="InterPro" id="IPR029058">
    <property type="entry name" value="AB_hydrolase_fold"/>
</dbReference>
<keyword evidence="5" id="KW-1185">Reference proteome</keyword>
<dbReference type="PANTHER" id="PTHR22946:SF9">
    <property type="entry name" value="POLYKETIDE TRANSFERASE AF380"/>
    <property type="match status" value="1"/>
</dbReference>
<dbReference type="EMBL" id="CP036275">
    <property type="protein sequence ID" value="QDU39728.1"/>
    <property type="molecule type" value="Genomic_DNA"/>
</dbReference>
<evidence type="ECO:0000313" key="5">
    <source>
        <dbReference type="Proteomes" id="UP000320496"/>
    </source>
</evidence>
<dbReference type="RefSeq" id="WP_197443631.1">
    <property type="nucleotide sequence ID" value="NZ_CP036275.1"/>
</dbReference>
<evidence type="ECO:0000313" key="4">
    <source>
        <dbReference type="EMBL" id="QDU39728.1"/>
    </source>
</evidence>
<dbReference type="Proteomes" id="UP000320496">
    <property type="component" value="Chromosome"/>
</dbReference>
<dbReference type="AlphaFoldDB" id="A0A517ZB89"/>
<evidence type="ECO:0000256" key="1">
    <source>
        <dbReference type="ARBA" id="ARBA00022801"/>
    </source>
</evidence>
<dbReference type="KEGG" id="mri:Mal4_40750"/>
<name>A0A517ZB89_9PLAN</name>
<dbReference type="InterPro" id="IPR050261">
    <property type="entry name" value="FrsA_esterase"/>
</dbReference>
<dbReference type="SUPFAM" id="SSF53474">
    <property type="entry name" value="alpha/beta-Hydrolases"/>
    <property type="match status" value="1"/>
</dbReference>
<organism evidence="4 5">
    <name type="scientific">Maioricimonas rarisocia</name>
    <dbReference type="NCBI Taxonomy" id="2528026"/>
    <lineage>
        <taxon>Bacteria</taxon>
        <taxon>Pseudomonadati</taxon>
        <taxon>Planctomycetota</taxon>
        <taxon>Planctomycetia</taxon>
        <taxon>Planctomycetales</taxon>
        <taxon>Planctomycetaceae</taxon>
        <taxon>Maioricimonas</taxon>
    </lineage>
</organism>
<protein>
    <submittedName>
        <fullName evidence="4">Alpha/beta hydrolase family protein</fullName>
    </submittedName>
</protein>
<dbReference type="InterPro" id="IPR022742">
    <property type="entry name" value="Hydrolase_4"/>
</dbReference>
<reference evidence="4 5" key="1">
    <citation type="submission" date="2019-02" db="EMBL/GenBank/DDBJ databases">
        <title>Deep-cultivation of Planctomycetes and their phenomic and genomic characterization uncovers novel biology.</title>
        <authorList>
            <person name="Wiegand S."/>
            <person name="Jogler M."/>
            <person name="Boedeker C."/>
            <person name="Pinto D."/>
            <person name="Vollmers J."/>
            <person name="Rivas-Marin E."/>
            <person name="Kohn T."/>
            <person name="Peeters S.H."/>
            <person name="Heuer A."/>
            <person name="Rast P."/>
            <person name="Oberbeckmann S."/>
            <person name="Bunk B."/>
            <person name="Jeske O."/>
            <person name="Meyerdierks A."/>
            <person name="Storesund J.E."/>
            <person name="Kallscheuer N."/>
            <person name="Luecker S."/>
            <person name="Lage O.M."/>
            <person name="Pohl T."/>
            <person name="Merkel B.J."/>
            <person name="Hornburger P."/>
            <person name="Mueller R.-W."/>
            <person name="Bruemmer F."/>
            <person name="Labrenz M."/>
            <person name="Spormann A.M."/>
            <person name="Op den Camp H."/>
            <person name="Overmann J."/>
            <person name="Amann R."/>
            <person name="Jetten M.S.M."/>
            <person name="Mascher T."/>
            <person name="Medema M.H."/>
            <person name="Devos D.P."/>
            <person name="Kaster A.-K."/>
            <person name="Ovreas L."/>
            <person name="Rohde M."/>
            <person name="Galperin M.Y."/>
            <person name="Jogler C."/>
        </authorList>
    </citation>
    <scope>NUCLEOTIDE SEQUENCE [LARGE SCALE GENOMIC DNA]</scope>
    <source>
        <strain evidence="4 5">Mal4</strain>
    </source>
</reference>
<proteinExistence type="predicted"/>
<keyword evidence="2" id="KW-0472">Membrane</keyword>
<feature type="domain" description="Serine aminopeptidase S33" evidence="3">
    <location>
        <begin position="73"/>
        <end position="216"/>
    </location>
</feature>
<sequence length="346" mass="38793">MVLHLLVAIFGTFVVVDLLSHVFYAVVSRGHFSRQPPFRIERVPPAPDAEDVEIVTADGIRIVGTVLLPDGDRPHGVVIFCPEFGADRHSVLRYLAALRESGFALLTIDFRNSGESEHAPGYRPLHWFSNHEMTDVRAAVDYCRRRADLQGLPIGLFGVSRGGGAALAVAATDPGIAGVIGQSSFHTSGTTHFHTRRWLHYAMPTWAANCVPDWHIWATMKVVAWMCGMENGCRYPALERLLPRLHTRPVLLIAGRNDSYIPVEIPRKMCKLLRKTERALWVVPKAKHNREREAAPREFDRRVVQFFAGAFNVPVTRAHEPTFETGADVAPKKVLKEIPQSRERSF</sequence>
<evidence type="ECO:0000259" key="3">
    <source>
        <dbReference type="Pfam" id="PF12146"/>
    </source>
</evidence>
<keyword evidence="1 4" id="KW-0378">Hydrolase</keyword>
<feature type="transmembrane region" description="Helical" evidence="2">
    <location>
        <begin position="6"/>
        <end position="27"/>
    </location>
</feature>